<dbReference type="Proteomes" id="UP000245125">
    <property type="component" value="Unassembled WGS sequence"/>
</dbReference>
<dbReference type="InterPro" id="IPR003251">
    <property type="entry name" value="Rr_diiron-bd_dom"/>
</dbReference>
<dbReference type="GO" id="GO:0046872">
    <property type="term" value="F:metal ion binding"/>
    <property type="evidence" value="ECO:0007669"/>
    <property type="project" value="InterPro"/>
</dbReference>
<name>A0A2U3QIV8_9BACT</name>
<feature type="domain" description="Rubrerythrin diiron-binding" evidence="1">
    <location>
        <begin position="12"/>
        <end position="156"/>
    </location>
</feature>
<dbReference type="EMBL" id="OUUY01000098">
    <property type="protein sequence ID" value="SPQ01344.1"/>
    <property type="molecule type" value="Genomic_DNA"/>
</dbReference>
<dbReference type="Gene3D" id="1.20.5.420">
    <property type="entry name" value="Immunoglobulin FC, subunit C"/>
    <property type="match status" value="2"/>
</dbReference>
<reference evidence="3" key="1">
    <citation type="submission" date="2018-03" db="EMBL/GenBank/DDBJ databases">
        <authorList>
            <person name="Zecchin S."/>
        </authorList>
    </citation>
    <scope>NUCLEOTIDE SEQUENCE [LARGE SCALE GENOMIC DNA]</scope>
</reference>
<keyword evidence="3" id="KW-1185">Reference proteome</keyword>
<dbReference type="SUPFAM" id="SSF47240">
    <property type="entry name" value="Ferritin-like"/>
    <property type="match status" value="1"/>
</dbReference>
<dbReference type="InterPro" id="IPR009078">
    <property type="entry name" value="Ferritin-like_SF"/>
</dbReference>
<evidence type="ECO:0000313" key="2">
    <source>
        <dbReference type="EMBL" id="SPQ01344.1"/>
    </source>
</evidence>
<dbReference type="Pfam" id="PF02915">
    <property type="entry name" value="Rubrerythrin"/>
    <property type="match status" value="1"/>
</dbReference>
<proteinExistence type="predicted"/>
<dbReference type="CDD" id="cd01045">
    <property type="entry name" value="Ferritin_like_AB"/>
    <property type="match status" value="1"/>
</dbReference>
<dbReference type="GO" id="GO:0016491">
    <property type="term" value="F:oxidoreductase activity"/>
    <property type="evidence" value="ECO:0007669"/>
    <property type="project" value="InterPro"/>
</dbReference>
<evidence type="ECO:0000313" key="3">
    <source>
        <dbReference type="Proteomes" id="UP000245125"/>
    </source>
</evidence>
<protein>
    <submittedName>
        <fullName evidence="2">Putative Rubrerythrin</fullName>
    </submittedName>
</protein>
<accession>A0A2U3QIV8</accession>
<dbReference type="AlphaFoldDB" id="A0A2U3QIV8"/>
<evidence type="ECO:0000259" key="1">
    <source>
        <dbReference type="Pfam" id="PF02915"/>
    </source>
</evidence>
<organism evidence="2 3">
    <name type="scientific">Candidatus Sulfobium mesophilum</name>
    <dbReference type="NCBI Taxonomy" id="2016548"/>
    <lineage>
        <taxon>Bacteria</taxon>
        <taxon>Pseudomonadati</taxon>
        <taxon>Nitrospirota</taxon>
        <taxon>Nitrospiria</taxon>
        <taxon>Nitrospirales</taxon>
        <taxon>Nitrospiraceae</taxon>
        <taxon>Candidatus Sulfobium</taxon>
    </lineage>
</organism>
<gene>
    <name evidence="2" type="ORF">NBG4_500018</name>
</gene>
<sequence length="164" mass="18949">MVTGKEDLLTSLIEAFLMEKGTHDFYEKASAKVANPEAKNTFSDLSAWEEKHMEFIEFLYLSLQEDRDLQRFEEFKAKTEAPFTESGIPVKDMEAKVEESVFLDDMGAMIMALEMEGKAYNLYRKMSEKAADSNARVIFKEMMDMELEHIAYLKKLRTKLAETS</sequence>